<dbReference type="Gene3D" id="1.10.3160.10">
    <property type="entry name" value="Bbcrasp-1"/>
    <property type="match status" value="1"/>
</dbReference>
<reference evidence="2" key="2">
    <citation type="submission" date="2015-07" db="EMBL/GenBank/DDBJ databases">
        <authorList>
            <person name="Noorani M."/>
        </authorList>
    </citation>
    <scope>NUCLEOTIDE SEQUENCE</scope>
    <source>
        <strain evidence="2">CO275</strain>
        <plasmid evidence="2">unnamed</plasmid>
    </source>
</reference>
<feature type="region of interest" description="Disordered" evidence="1">
    <location>
        <begin position="26"/>
        <end position="70"/>
    </location>
</feature>
<sequence length="271" mass="31233">MKHKIIAGLFVFLFLACNTDFNTKQKDMKYQSSKKRLKSKKKGLTPKTKANPIQEESSTNQKEDHDTAPKNTLLNDLRNLIDKAHANNEKYEKKLKEEPKDQYGIEAFKNLGWSSSPGEKVTADTERAKRYRKNTYSILNTIDDNQLKKFSEIVMLSGQIQGIFNTIEAIEYTLSSLIVPSLYPKKGNLEKLEISNLEKLKDSFEKVLSIKTTVSKMVHQLLLDYQNDTNQIKTDENKLKSHADKLFNQISEKKKEAEKLKDDIFLIINNI</sequence>
<geneLocation type="plasmid" evidence="2">
    <name>unnamed</name>
</geneLocation>
<dbReference type="EMBL" id="JNBW01000516">
    <property type="protein sequence ID" value="OJH14514.1"/>
    <property type="molecule type" value="Genomic_DNA"/>
</dbReference>
<dbReference type="PROSITE" id="PS51257">
    <property type="entry name" value="PROKAR_LIPOPROTEIN"/>
    <property type="match status" value="1"/>
</dbReference>
<name>A0A1L8Z9U6_BORBI</name>
<feature type="compositionally biased region" description="Basic residues" evidence="1">
    <location>
        <begin position="32"/>
        <end position="44"/>
    </location>
</feature>
<gene>
    <name evidence="2" type="ORF">ER70_08345</name>
</gene>
<dbReference type="InterPro" id="IPR008421">
    <property type="entry name" value="Borrelia_lipoprotein_PFam54/60"/>
</dbReference>
<comment type="caution">
    <text evidence="2">The sequence shown here is derived from an EMBL/GenBank/DDBJ whole genome shotgun (WGS) entry which is preliminary data.</text>
</comment>
<reference evidence="2" key="1">
    <citation type="journal article" date="2015" name="Microbiology">
        <title>Similarities in murine infection and immune response to Borrelia bissettii and Borrelia burgdorferi sensu stricto.</title>
        <authorList>
            <person name="Leydet B.F.Jr."/>
            <person name="Liang F.T."/>
        </authorList>
    </citation>
    <scope>NUCLEOTIDE SEQUENCE [LARGE SCALE GENOMIC DNA]</scope>
    <source>
        <strain evidence="2">CO275</strain>
        <plasmid evidence="2">unnamed</plasmid>
    </source>
</reference>
<dbReference type="OrthoDB" id="352900at2"/>
<organism evidence="2">
    <name type="scientific">Borrelia bissettiae</name>
    <name type="common">Borreliella bissettiae</name>
    <dbReference type="NCBI Taxonomy" id="64897"/>
    <lineage>
        <taxon>Bacteria</taxon>
        <taxon>Pseudomonadati</taxon>
        <taxon>Spirochaetota</taxon>
        <taxon>Spirochaetia</taxon>
        <taxon>Spirochaetales</taxon>
        <taxon>Borreliaceae</taxon>
        <taxon>Borreliella</taxon>
    </lineage>
</organism>
<accession>A0A1L8Z9U6</accession>
<dbReference type="AlphaFoldDB" id="A0A1L8Z9U6"/>
<dbReference type="Pfam" id="PF05714">
    <property type="entry name" value="PFam54_60"/>
    <property type="match status" value="1"/>
</dbReference>
<evidence type="ECO:0000256" key="1">
    <source>
        <dbReference type="SAM" id="MobiDB-lite"/>
    </source>
</evidence>
<proteinExistence type="predicted"/>
<protein>
    <submittedName>
        <fullName evidence="2">Antigen, P35</fullName>
    </submittedName>
</protein>
<evidence type="ECO:0000313" key="2">
    <source>
        <dbReference type="EMBL" id="OJH14514.1"/>
    </source>
</evidence>
<keyword evidence="2" id="KW-0614">Plasmid</keyword>